<feature type="compositionally biased region" description="Low complexity" evidence="1">
    <location>
        <begin position="338"/>
        <end position="349"/>
    </location>
</feature>
<dbReference type="SUPFAM" id="SSF55486">
    <property type="entry name" value="Metalloproteases ('zincins'), catalytic domain"/>
    <property type="match status" value="1"/>
</dbReference>
<evidence type="ECO:0000313" key="4">
    <source>
        <dbReference type="Proteomes" id="UP000612055"/>
    </source>
</evidence>
<dbReference type="OrthoDB" id="541044at2759"/>
<dbReference type="InterPro" id="IPR008752">
    <property type="entry name" value="Peptidase_M11"/>
</dbReference>
<evidence type="ECO:0000313" key="3">
    <source>
        <dbReference type="EMBL" id="KAG2496774.1"/>
    </source>
</evidence>
<dbReference type="AlphaFoldDB" id="A0A835YFR6"/>
<accession>A0A835YFR6</accession>
<feature type="compositionally biased region" description="Pro residues" evidence="1">
    <location>
        <begin position="350"/>
        <end position="359"/>
    </location>
</feature>
<protein>
    <recommendedName>
        <fullName evidence="2">Peptidase M11 gametolysin domain-containing protein</fullName>
    </recommendedName>
</protein>
<dbReference type="Pfam" id="PF05548">
    <property type="entry name" value="Peptidase_M11"/>
    <property type="match status" value="1"/>
</dbReference>
<sequence>MAALLEASVGRRVVVRYRKPQSLRAADSSDDSSAWSQSSRPLELLAVELAADPSAVKNTAAAAAATAADDGTGAVTRAAADSGSPVGVAPPDIASVVFLYSMCGYPRAIDEATFRALWFNTGRTRPNDYTMQNYIQKCSFGRSKLTNSTQLVFEVDEQAAWSQAAEELVQRQWGIDLTPYKQRIGVLPNEVSKICGFGGRGSVGCAERCYTWITHDYASNLVYFLHEMGHNWGLRHATAYDSASATGDWSCIMGTAGACLNAANGWKMGWALPLPGADLDGSTMPPGMWLPYFVPYQSTAHASHVRIYPSWPTQPSTAQPQAARTAEAPASKPKTTIASAAQAPKAAVPKPAPETPQPPTALAASSQPSAAVPAQPCAHTPTAALAGAPPATRTPASPSLSSPLA</sequence>
<dbReference type="EMBL" id="JAEHOE010000017">
    <property type="protein sequence ID" value="KAG2496774.1"/>
    <property type="molecule type" value="Genomic_DNA"/>
</dbReference>
<reference evidence="3" key="1">
    <citation type="journal article" date="2020" name="bioRxiv">
        <title>Comparative genomics of Chlamydomonas.</title>
        <authorList>
            <person name="Craig R.J."/>
            <person name="Hasan A.R."/>
            <person name="Ness R.W."/>
            <person name="Keightley P.D."/>
        </authorList>
    </citation>
    <scope>NUCLEOTIDE SEQUENCE</scope>
    <source>
        <strain evidence="3">CCAP 11/70</strain>
    </source>
</reference>
<gene>
    <name evidence="3" type="ORF">HYH03_005182</name>
</gene>
<comment type="caution">
    <text evidence="3">The sequence shown here is derived from an EMBL/GenBank/DDBJ whole genome shotgun (WGS) entry which is preliminary data.</text>
</comment>
<keyword evidence="4" id="KW-1185">Reference proteome</keyword>
<proteinExistence type="predicted"/>
<feature type="compositionally biased region" description="Low complexity" evidence="1">
    <location>
        <begin position="360"/>
        <end position="405"/>
    </location>
</feature>
<dbReference type="Proteomes" id="UP000612055">
    <property type="component" value="Unassembled WGS sequence"/>
</dbReference>
<organism evidence="3 4">
    <name type="scientific">Edaphochlamys debaryana</name>
    <dbReference type="NCBI Taxonomy" id="47281"/>
    <lineage>
        <taxon>Eukaryota</taxon>
        <taxon>Viridiplantae</taxon>
        <taxon>Chlorophyta</taxon>
        <taxon>core chlorophytes</taxon>
        <taxon>Chlorophyceae</taxon>
        <taxon>CS clade</taxon>
        <taxon>Chlamydomonadales</taxon>
        <taxon>Chlamydomonadales incertae sedis</taxon>
        <taxon>Edaphochlamys</taxon>
    </lineage>
</organism>
<feature type="domain" description="Peptidase M11 gametolysin" evidence="2">
    <location>
        <begin position="95"/>
        <end position="314"/>
    </location>
</feature>
<evidence type="ECO:0000256" key="1">
    <source>
        <dbReference type="SAM" id="MobiDB-lite"/>
    </source>
</evidence>
<name>A0A835YFR6_9CHLO</name>
<feature type="region of interest" description="Disordered" evidence="1">
    <location>
        <begin position="312"/>
        <end position="405"/>
    </location>
</feature>
<evidence type="ECO:0000259" key="2">
    <source>
        <dbReference type="Pfam" id="PF05548"/>
    </source>
</evidence>
<feature type="compositionally biased region" description="Polar residues" evidence="1">
    <location>
        <begin position="312"/>
        <end position="322"/>
    </location>
</feature>